<feature type="transmembrane region" description="Helical" evidence="1">
    <location>
        <begin position="255"/>
        <end position="276"/>
    </location>
</feature>
<comment type="caution">
    <text evidence="2">The sequence shown here is derived from an EMBL/GenBank/DDBJ whole genome shotgun (WGS) entry which is preliminary data.</text>
</comment>
<feature type="transmembrane region" description="Helical" evidence="1">
    <location>
        <begin position="41"/>
        <end position="62"/>
    </location>
</feature>
<sequence length="567" mass="60686">MTDAAARSRLGRPVIRSALYALAGVAVLCAPGIPADDAGRRIGVVAGAVLCALAGLALLLGLRPARPGAGDRAGRGRSDGPHRIDFTPLALLGRSPLDPVACAALLASAIAYADPGQQAVPVSLSVIGVLLGYHLWRRRSPNAWWQLALSVFLPLAVTALLLGVATTPDDRYVLLASLLPATGLGSSLGAIAERASGRRGPKRLRAAWRGVASVRSTAGEVAVEFDVRPLLRPVSRSEARRVAGGAPDGLRRRMLLFKTLFLVGAPLIALLIPIAFTDEDYVAGSDAPRQIAGMAAFFSLLILGYGILGVIGSRGWRQVTSAADHLRLARFAAANGFRYTPGPVSDERGNELTRRLRAEHGWEIANAVKVAQQPRDSVAPVTQFSGFGEFRLPAALPHLLLVRRGFRAPTFSAFSAPDRGQRMKLEGDFNRYFDVYCPRGYERDALYLLTPDVMAALIDGAREFDVEIIDDRLILRSREDLVTTDPGVWLTLADAVSALAGRTRQWRRWRDDRREPPESAAPRLLAERPGGAALAGRRLRGGASLGLLLAVGFGVVYGALVWLATAL</sequence>
<organism evidence="2 3">
    <name type="scientific">Leucobacter chromiisoli</name>
    <dbReference type="NCBI Taxonomy" id="2796471"/>
    <lineage>
        <taxon>Bacteria</taxon>
        <taxon>Bacillati</taxon>
        <taxon>Actinomycetota</taxon>
        <taxon>Actinomycetes</taxon>
        <taxon>Micrococcales</taxon>
        <taxon>Microbacteriaceae</taxon>
        <taxon>Leucobacter</taxon>
    </lineage>
</organism>
<feature type="transmembrane region" description="Helical" evidence="1">
    <location>
        <begin position="172"/>
        <end position="192"/>
    </location>
</feature>
<keyword evidence="1" id="KW-0472">Membrane</keyword>
<evidence type="ECO:0000313" key="2">
    <source>
        <dbReference type="EMBL" id="MBK0419714.1"/>
    </source>
</evidence>
<dbReference type="RefSeq" id="WP_200115848.1">
    <property type="nucleotide sequence ID" value="NZ_JAEHOH010000015.1"/>
</dbReference>
<protein>
    <submittedName>
        <fullName evidence="2">Uncharacterized protein</fullName>
    </submittedName>
</protein>
<dbReference type="AlphaFoldDB" id="A0A934Q7J7"/>
<gene>
    <name evidence="2" type="ORF">JD276_11780</name>
</gene>
<keyword evidence="1" id="KW-0812">Transmembrane</keyword>
<feature type="transmembrane region" description="Helical" evidence="1">
    <location>
        <begin position="17"/>
        <end position="35"/>
    </location>
</feature>
<feature type="transmembrane region" description="Helical" evidence="1">
    <location>
        <begin position="545"/>
        <end position="564"/>
    </location>
</feature>
<keyword evidence="3" id="KW-1185">Reference proteome</keyword>
<evidence type="ECO:0000313" key="3">
    <source>
        <dbReference type="Proteomes" id="UP000608530"/>
    </source>
</evidence>
<dbReference type="Proteomes" id="UP000608530">
    <property type="component" value="Unassembled WGS sequence"/>
</dbReference>
<accession>A0A934Q7J7</accession>
<feature type="transmembrane region" description="Helical" evidence="1">
    <location>
        <begin position="143"/>
        <end position="166"/>
    </location>
</feature>
<keyword evidence="1" id="KW-1133">Transmembrane helix</keyword>
<feature type="transmembrane region" description="Helical" evidence="1">
    <location>
        <begin position="291"/>
        <end position="311"/>
    </location>
</feature>
<proteinExistence type="predicted"/>
<reference evidence="2" key="1">
    <citation type="submission" date="2020-12" db="EMBL/GenBank/DDBJ databases">
        <title>Leucobacter sp. CAS1, isolated from Chromium sludge.</title>
        <authorList>
            <person name="Xu Z."/>
        </authorList>
    </citation>
    <scope>NUCLEOTIDE SEQUENCE</scope>
    <source>
        <strain evidence="2">CSA1</strain>
    </source>
</reference>
<name>A0A934Q7J7_9MICO</name>
<evidence type="ECO:0000256" key="1">
    <source>
        <dbReference type="SAM" id="Phobius"/>
    </source>
</evidence>
<dbReference type="EMBL" id="JAEHOH010000015">
    <property type="protein sequence ID" value="MBK0419714.1"/>
    <property type="molecule type" value="Genomic_DNA"/>
</dbReference>